<evidence type="ECO:0000313" key="3">
    <source>
        <dbReference type="Proteomes" id="UP000254677"/>
    </source>
</evidence>
<gene>
    <name evidence="2" type="ORF">NCTC13292_02255</name>
</gene>
<name>A0A378J9J9_9GAMM</name>
<evidence type="ECO:0000313" key="2">
    <source>
        <dbReference type="EMBL" id="STX43567.1"/>
    </source>
</evidence>
<accession>A0A378J9J9</accession>
<organism evidence="2 3">
    <name type="scientific">Legionella donaldsonii</name>
    <dbReference type="NCBI Taxonomy" id="45060"/>
    <lineage>
        <taxon>Bacteria</taxon>
        <taxon>Pseudomonadati</taxon>
        <taxon>Pseudomonadota</taxon>
        <taxon>Gammaproteobacteria</taxon>
        <taxon>Legionellales</taxon>
        <taxon>Legionellaceae</taxon>
        <taxon>Legionella</taxon>
    </lineage>
</organism>
<dbReference type="EMBL" id="UGOA01000001">
    <property type="protein sequence ID" value="STX43567.1"/>
    <property type="molecule type" value="Genomic_DNA"/>
</dbReference>
<keyword evidence="2" id="KW-0255">Endonuclease</keyword>
<keyword evidence="3" id="KW-1185">Reference proteome</keyword>
<dbReference type="Gene3D" id="3.40.960.10">
    <property type="entry name" value="VSR Endonuclease"/>
    <property type="match status" value="1"/>
</dbReference>
<dbReference type="PANTHER" id="PTHR38590:SF1">
    <property type="entry name" value="BLL0828 PROTEIN"/>
    <property type="match status" value="1"/>
</dbReference>
<feature type="domain" description="DUF559" evidence="1">
    <location>
        <begin position="6"/>
        <end position="73"/>
    </location>
</feature>
<keyword evidence="2" id="KW-0540">Nuclease</keyword>
<dbReference type="PANTHER" id="PTHR38590">
    <property type="entry name" value="BLL0828 PROTEIN"/>
    <property type="match status" value="1"/>
</dbReference>
<dbReference type="Pfam" id="PF04480">
    <property type="entry name" value="DUF559"/>
    <property type="match status" value="1"/>
</dbReference>
<reference evidence="2 3" key="1">
    <citation type="submission" date="2018-06" db="EMBL/GenBank/DDBJ databases">
        <authorList>
            <consortium name="Pathogen Informatics"/>
            <person name="Doyle S."/>
        </authorList>
    </citation>
    <scope>NUCLEOTIDE SEQUENCE [LARGE SCALE GENOMIC DNA]</scope>
    <source>
        <strain evidence="2 3">NCTC13292</strain>
    </source>
</reference>
<evidence type="ECO:0000259" key="1">
    <source>
        <dbReference type="Pfam" id="PF04480"/>
    </source>
</evidence>
<dbReference type="SUPFAM" id="SSF52980">
    <property type="entry name" value="Restriction endonuclease-like"/>
    <property type="match status" value="1"/>
</dbReference>
<dbReference type="Proteomes" id="UP000254677">
    <property type="component" value="Unassembled WGS sequence"/>
</dbReference>
<dbReference type="GO" id="GO:0004519">
    <property type="term" value="F:endonuclease activity"/>
    <property type="evidence" value="ECO:0007669"/>
    <property type="project" value="UniProtKB-KW"/>
</dbReference>
<dbReference type="InterPro" id="IPR047216">
    <property type="entry name" value="Endonuclease_DUF559_bact"/>
</dbReference>
<dbReference type="InterPro" id="IPR007569">
    <property type="entry name" value="DUF559"/>
</dbReference>
<proteinExistence type="predicted"/>
<dbReference type="InterPro" id="IPR011335">
    <property type="entry name" value="Restrct_endonuc-II-like"/>
</dbReference>
<dbReference type="AlphaFoldDB" id="A0A378J9J9"/>
<sequence length="79" mass="9560">MDKSTLRQRAKNLRKHSTDTEKHLWFHLRANRLGYKFKRQVPIRAYIVDFACLEKRLLIELDGSQHFDNETYEWSVRPG</sequence>
<keyword evidence="2" id="KW-0378">Hydrolase</keyword>
<protein>
    <submittedName>
        <fullName evidence="2">Putative restriction endonuclease-like</fullName>
    </submittedName>
</protein>